<keyword evidence="2" id="KW-1185">Reference proteome</keyword>
<accession>A0ABS6VZA7</accession>
<dbReference type="EMBL" id="JAHWDF010000003">
    <property type="protein sequence ID" value="MBW2960920.1"/>
    <property type="molecule type" value="Genomic_DNA"/>
</dbReference>
<sequence length="255" mass="29592">MRYYFLIPLFLISFLLCSQSQLRGKILADSIAFTQINIVNFTQEIGTVNAKNGKFVIDANVGDRLIFSSVQYEPYQITVTLKMLQSDNNSIYLFLLVNQLDEVNITDIDLTGDLNKDTNHIETLPFFNPKKYGLPVNSKPKPTTAQRRIYTASTGNGIIPLDPIINAISGRLAMVYRQRDYEIQRNLMIKAYNSRPLEFFVIQLNIPEDYVEDYLYYCVNFKPFRNLLVQKENTFKLSEFFQEKAVSYKDLKKLE</sequence>
<dbReference type="Proteomes" id="UP000719267">
    <property type="component" value="Unassembled WGS sequence"/>
</dbReference>
<protein>
    <recommendedName>
        <fullName evidence="3">Carboxypeptidase-like regulatory domain-containing protein</fullName>
    </recommendedName>
</protein>
<evidence type="ECO:0000313" key="2">
    <source>
        <dbReference type="Proteomes" id="UP000719267"/>
    </source>
</evidence>
<name>A0ABS6VZA7_9FLAO</name>
<evidence type="ECO:0000313" key="1">
    <source>
        <dbReference type="EMBL" id="MBW2960920.1"/>
    </source>
</evidence>
<dbReference type="RefSeq" id="WP_219039208.1">
    <property type="nucleotide sequence ID" value="NZ_JAHWDF010000003.1"/>
</dbReference>
<proteinExistence type="predicted"/>
<comment type="caution">
    <text evidence="1">The sequence shown here is derived from an EMBL/GenBank/DDBJ whole genome shotgun (WGS) entry which is preliminary data.</text>
</comment>
<gene>
    <name evidence="1" type="ORF">KW502_03795</name>
</gene>
<evidence type="ECO:0008006" key="3">
    <source>
        <dbReference type="Google" id="ProtNLM"/>
    </source>
</evidence>
<reference evidence="1 2" key="1">
    <citation type="submission" date="2021-07" db="EMBL/GenBank/DDBJ databases">
        <title>Mesonia aestuariivivens sp. nov., isolated from a tidal flat.</title>
        <authorList>
            <person name="Kim Y.-O."/>
            <person name="Yoon J.-H."/>
        </authorList>
    </citation>
    <scope>NUCLEOTIDE SEQUENCE [LARGE SCALE GENOMIC DNA]</scope>
    <source>
        <strain evidence="1 2">JHPTF-M18</strain>
    </source>
</reference>
<organism evidence="1 2">
    <name type="scientific">Mesonia aestuariivivens</name>
    <dbReference type="NCBI Taxonomy" id="2796128"/>
    <lineage>
        <taxon>Bacteria</taxon>
        <taxon>Pseudomonadati</taxon>
        <taxon>Bacteroidota</taxon>
        <taxon>Flavobacteriia</taxon>
        <taxon>Flavobacteriales</taxon>
        <taxon>Flavobacteriaceae</taxon>
        <taxon>Mesonia</taxon>
    </lineage>
</organism>